<feature type="domain" description="HTH tetR-type" evidence="6">
    <location>
        <begin position="19"/>
        <end position="79"/>
    </location>
</feature>
<dbReference type="Pfam" id="PF16859">
    <property type="entry name" value="TetR_C_11"/>
    <property type="match status" value="1"/>
</dbReference>
<evidence type="ECO:0000313" key="7">
    <source>
        <dbReference type="EMBL" id="WUS55442.1"/>
    </source>
</evidence>
<dbReference type="Pfam" id="PF00440">
    <property type="entry name" value="TetR_N"/>
    <property type="match status" value="1"/>
</dbReference>
<keyword evidence="1" id="KW-0805">Transcription regulation</keyword>
<gene>
    <name evidence="7" type="ORF">OG469_07905</name>
</gene>
<dbReference type="InterPro" id="IPR001647">
    <property type="entry name" value="HTH_TetR"/>
</dbReference>
<dbReference type="SUPFAM" id="SSF46689">
    <property type="entry name" value="Homeodomain-like"/>
    <property type="match status" value="1"/>
</dbReference>
<protein>
    <submittedName>
        <fullName evidence="7">TetR/AcrR family transcriptional regulator</fullName>
    </submittedName>
</protein>
<evidence type="ECO:0000259" key="6">
    <source>
        <dbReference type="PROSITE" id="PS50977"/>
    </source>
</evidence>
<dbReference type="InterPro" id="IPR050109">
    <property type="entry name" value="HTH-type_TetR-like_transc_reg"/>
</dbReference>
<dbReference type="Gene3D" id="1.10.357.10">
    <property type="entry name" value="Tetracycline Repressor, domain 2"/>
    <property type="match status" value="1"/>
</dbReference>
<dbReference type="RefSeq" id="WP_329499898.1">
    <property type="nucleotide sequence ID" value="NZ_CP108460.1"/>
</dbReference>
<evidence type="ECO:0000256" key="1">
    <source>
        <dbReference type="ARBA" id="ARBA00023015"/>
    </source>
</evidence>
<feature type="DNA-binding region" description="H-T-H motif" evidence="4">
    <location>
        <begin position="42"/>
        <end position="61"/>
    </location>
</feature>
<reference evidence="7 8" key="1">
    <citation type="submission" date="2022-10" db="EMBL/GenBank/DDBJ databases">
        <title>The complete genomes of actinobacterial strains from the NBC collection.</title>
        <authorList>
            <person name="Joergensen T.S."/>
            <person name="Alvarez Arevalo M."/>
            <person name="Sterndorff E.B."/>
            <person name="Faurdal D."/>
            <person name="Vuksanovic O."/>
            <person name="Mourched A.-S."/>
            <person name="Charusanti P."/>
            <person name="Shaw S."/>
            <person name="Blin K."/>
            <person name="Weber T."/>
        </authorList>
    </citation>
    <scope>NUCLEOTIDE SEQUENCE [LARGE SCALE GENOMIC DNA]</scope>
    <source>
        <strain evidence="7 8">NBC_01247</strain>
    </source>
</reference>
<keyword evidence="2 4" id="KW-0238">DNA-binding</keyword>
<evidence type="ECO:0000256" key="3">
    <source>
        <dbReference type="ARBA" id="ARBA00023163"/>
    </source>
</evidence>
<dbReference type="Proteomes" id="UP001432014">
    <property type="component" value="Chromosome"/>
</dbReference>
<dbReference type="EMBL" id="CP108482">
    <property type="protein sequence ID" value="WUS55442.1"/>
    <property type="molecule type" value="Genomic_DNA"/>
</dbReference>
<dbReference type="InterPro" id="IPR023772">
    <property type="entry name" value="DNA-bd_HTH_TetR-type_CS"/>
</dbReference>
<sequence length="206" mass="22301">MVGGQARKAERRPGRPREARVTDAALEAVIELITEQGVTAVTMDAVAARAGVSKPAMYRRWPSKQALIVAAAETRIGPLSVRDHGDLRAELRELFTLRLASYLLPGTDRLLAELISAAAADSDTPTEYVAYTDRVTSQTRDILERGKARGQVRPDVDVRSATTLVAAPLLYRLLAENEPPDVRFVDDLVDLLVRAVSHGPGRAPGA</sequence>
<dbReference type="InterPro" id="IPR009057">
    <property type="entry name" value="Homeodomain-like_sf"/>
</dbReference>
<dbReference type="PANTHER" id="PTHR30055:SF148">
    <property type="entry name" value="TETR-FAMILY TRANSCRIPTIONAL REGULATOR"/>
    <property type="match status" value="1"/>
</dbReference>
<accession>A0ABZ1W3N9</accession>
<evidence type="ECO:0000256" key="4">
    <source>
        <dbReference type="PROSITE-ProRule" id="PRU00335"/>
    </source>
</evidence>
<dbReference type="PRINTS" id="PR00455">
    <property type="entry name" value="HTHTETR"/>
</dbReference>
<organism evidence="7 8">
    <name type="scientific">Kitasatospora herbaricolor</name>
    <dbReference type="NCBI Taxonomy" id="68217"/>
    <lineage>
        <taxon>Bacteria</taxon>
        <taxon>Bacillati</taxon>
        <taxon>Actinomycetota</taxon>
        <taxon>Actinomycetes</taxon>
        <taxon>Kitasatosporales</taxon>
        <taxon>Streptomycetaceae</taxon>
        <taxon>Kitasatospora</taxon>
    </lineage>
</organism>
<dbReference type="InterPro" id="IPR011075">
    <property type="entry name" value="TetR_C"/>
</dbReference>
<evidence type="ECO:0000313" key="8">
    <source>
        <dbReference type="Proteomes" id="UP001432014"/>
    </source>
</evidence>
<keyword evidence="3" id="KW-0804">Transcription</keyword>
<keyword evidence="8" id="KW-1185">Reference proteome</keyword>
<dbReference type="SUPFAM" id="SSF48498">
    <property type="entry name" value="Tetracyclin repressor-like, C-terminal domain"/>
    <property type="match status" value="1"/>
</dbReference>
<dbReference type="InterPro" id="IPR036271">
    <property type="entry name" value="Tet_transcr_reg_TetR-rel_C_sf"/>
</dbReference>
<dbReference type="PROSITE" id="PS50977">
    <property type="entry name" value="HTH_TETR_2"/>
    <property type="match status" value="1"/>
</dbReference>
<proteinExistence type="predicted"/>
<feature type="compositionally biased region" description="Basic and acidic residues" evidence="5">
    <location>
        <begin position="7"/>
        <end position="20"/>
    </location>
</feature>
<dbReference type="PROSITE" id="PS01081">
    <property type="entry name" value="HTH_TETR_1"/>
    <property type="match status" value="1"/>
</dbReference>
<dbReference type="PANTHER" id="PTHR30055">
    <property type="entry name" value="HTH-TYPE TRANSCRIPTIONAL REGULATOR RUTR"/>
    <property type="match status" value="1"/>
</dbReference>
<name>A0ABZ1W3N9_9ACTN</name>
<feature type="region of interest" description="Disordered" evidence="5">
    <location>
        <begin position="1"/>
        <end position="20"/>
    </location>
</feature>
<evidence type="ECO:0000256" key="2">
    <source>
        <dbReference type="ARBA" id="ARBA00023125"/>
    </source>
</evidence>
<dbReference type="Gene3D" id="1.10.10.60">
    <property type="entry name" value="Homeodomain-like"/>
    <property type="match status" value="1"/>
</dbReference>
<evidence type="ECO:0000256" key="5">
    <source>
        <dbReference type="SAM" id="MobiDB-lite"/>
    </source>
</evidence>